<sequence length="238" mass="27358">MKKIVILASDTPHRRYYIKRILAEGIPILAVVFESTSIKPNFPVAPFFSQEEAEFEKENFFSEFDDNLDEVQVKVVENINDNSCLAFLESLSADFGIVFGTRKVKPSIIEQFKDGAINVHRGIAEEYRGLDTNLWAIYHSDLENVGVTIHHVGKELDTGDLVLQRKIVYPAGAKIFQLRYYETKLSAELSIQALHNYLMGTLSYRPQRKIGRYYSFMPLVIKELLPLKLEKLLKNYYG</sequence>
<dbReference type="SUPFAM" id="SSF53328">
    <property type="entry name" value="Formyltransferase"/>
    <property type="match status" value="1"/>
</dbReference>
<accession>A0AB73MZL9</accession>
<gene>
    <name evidence="2" type="ORF">BWD14_17700</name>
</gene>
<dbReference type="InterPro" id="IPR036477">
    <property type="entry name" value="Formyl_transf_N_sf"/>
</dbReference>
<feature type="domain" description="Formyl transferase N-terminal" evidence="1">
    <location>
        <begin position="81"/>
        <end position="167"/>
    </location>
</feature>
<evidence type="ECO:0000313" key="3">
    <source>
        <dbReference type="Proteomes" id="UP000189337"/>
    </source>
</evidence>
<dbReference type="Gene3D" id="3.40.50.170">
    <property type="entry name" value="Formyl transferase, N-terminal domain"/>
    <property type="match status" value="1"/>
</dbReference>
<keyword evidence="2" id="KW-0808">Transferase</keyword>
<dbReference type="GO" id="GO:0016740">
    <property type="term" value="F:transferase activity"/>
    <property type="evidence" value="ECO:0007669"/>
    <property type="project" value="UniProtKB-KW"/>
</dbReference>
<reference evidence="2 3" key="1">
    <citation type="submission" date="2017-01" db="EMBL/GenBank/DDBJ databases">
        <title>Comparative genomic analysis of Brazilian Leptospira santarosai.</title>
        <authorList>
            <person name="Moreno L.Z."/>
            <person name="Miraglia F."/>
            <person name="Kremer F.S."/>
            <person name="Eslabao M.R."/>
            <person name="Lilenbaum W."/>
            <person name="Dellagostin O.A."/>
            <person name="Moreno A.M."/>
        </authorList>
    </citation>
    <scope>NUCLEOTIDE SEQUENCE [LARGE SCALE GENOMIC DNA]</scope>
    <source>
        <strain evidence="2 3">M52/8-19</strain>
    </source>
</reference>
<comment type="caution">
    <text evidence="2">The sequence shown here is derived from an EMBL/GenBank/DDBJ whole genome shotgun (WGS) entry which is preliminary data.</text>
</comment>
<organism evidence="2 3">
    <name type="scientific">Leptospira santarosai</name>
    <dbReference type="NCBI Taxonomy" id="28183"/>
    <lineage>
        <taxon>Bacteria</taxon>
        <taxon>Pseudomonadati</taxon>
        <taxon>Spirochaetota</taxon>
        <taxon>Spirochaetia</taxon>
        <taxon>Leptospirales</taxon>
        <taxon>Leptospiraceae</taxon>
        <taxon>Leptospira</taxon>
    </lineage>
</organism>
<name>A0AB73MZL9_9LEPT</name>
<dbReference type="AlphaFoldDB" id="A0AB73MZL9"/>
<evidence type="ECO:0000259" key="1">
    <source>
        <dbReference type="Pfam" id="PF00551"/>
    </source>
</evidence>
<proteinExistence type="predicted"/>
<dbReference type="EMBL" id="MTSU01000023">
    <property type="protein sequence ID" value="ONF91286.1"/>
    <property type="molecule type" value="Genomic_DNA"/>
</dbReference>
<dbReference type="RefSeq" id="WP_046944133.1">
    <property type="nucleotide sequence ID" value="NZ_CP028370.1"/>
</dbReference>
<protein>
    <submittedName>
        <fullName evidence="2">Formyl transferase</fullName>
    </submittedName>
</protein>
<evidence type="ECO:0000313" key="2">
    <source>
        <dbReference type="EMBL" id="ONF91286.1"/>
    </source>
</evidence>
<dbReference type="Pfam" id="PF00551">
    <property type="entry name" value="Formyl_trans_N"/>
    <property type="match status" value="1"/>
</dbReference>
<dbReference type="InterPro" id="IPR002376">
    <property type="entry name" value="Formyl_transf_N"/>
</dbReference>
<dbReference type="Proteomes" id="UP000189337">
    <property type="component" value="Unassembled WGS sequence"/>
</dbReference>